<dbReference type="GeneID" id="9802369"/>
<dbReference type="RefSeq" id="XP_003095058.2">
    <property type="nucleotide sequence ID" value="XM_003095010.2"/>
</dbReference>
<feature type="chain" id="PRO_5003178185" description="Peptidase S1 domain-containing protein" evidence="1">
    <location>
        <begin position="17"/>
        <end position="342"/>
    </location>
</feature>
<dbReference type="PROSITE" id="PS00134">
    <property type="entry name" value="TRYPSIN_HIS"/>
    <property type="match status" value="1"/>
</dbReference>
<evidence type="ECO:0000313" key="4">
    <source>
        <dbReference type="Proteomes" id="UP000008281"/>
    </source>
</evidence>
<keyword evidence="1" id="KW-0732">Signal</keyword>
<dbReference type="EMBL" id="DS268562">
    <property type="protein sequence ID" value="EFO90125.1"/>
    <property type="molecule type" value="Genomic_DNA"/>
</dbReference>
<dbReference type="InterPro" id="IPR009003">
    <property type="entry name" value="Peptidase_S1_PA"/>
</dbReference>
<dbReference type="FunCoup" id="E3N945">
    <property type="interactions" value="116"/>
</dbReference>
<gene>
    <name evidence="3" type="ORF">CRE_24749</name>
</gene>
<dbReference type="PRINTS" id="PR00722">
    <property type="entry name" value="CHYMOTRYPSIN"/>
</dbReference>
<dbReference type="OMA" id="WAVRINT"/>
<evidence type="ECO:0000259" key="2">
    <source>
        <dbReference type="PROSITE" id="PS50240"/>
    </source>
</evidence>
<dbReference type="KEGG" id="crq:GCK72_002954"/>
<dbReference type="SMART" id="SM00020">
    <property type="entry name" value="Tryp_SPc"/>
    <property type="match status" value="1"/>
</dbReference>
<dbReference type="GO" id="GO:0006508">
    <property type="term" value="P:proteolysis"/>
    <property type="evidence" value="ECO:0007669"/>
    <property type="project" value="InterPro"/>
</dbReference>
<dbReference type="eggNOG" id="KOG3627">
    <property type="taxonomic scope" value="Eukaryota"/>
</dbReference>
<accession>E3N945</accession>
<dbReference type="Pfam" id="PF03761">
    <property type="entry name" value="DUF316"/>
    <property type="match status" value="1"/>
</dbReference>
<dbReference type="HOGENOM" id="CLU_036124_0_0_1"/>
<reference evidence="3" key="1">
    <citation type="submission" date="2007-07" db="EMBL/GenBank/DDBJ databases">
        <title>PCAP assembly of the Caenorhabditis remanei genome.</title>
        <authorList>
            <consortium name="The Caenorhabditis remanei Sequencing Consortium"/>
            <person name="Wilson R.K."/>
        </authorList>
    </citation>
    <scope>NUCLEOTIDE SEQUENCE [LARGE SCALE GENOMIC DNA]</scope>
    <source>
        <strain evidence="3">PB4641</strain>
    </source>
</reference>
<name>E3N945_CAERE</name>
<feature type="signal peptide" evidence="1">
    <location>
        <begin position="1"/>
        <end position="16"/>
    </location>
</feature>
<dbReference type="PROSITE" id="PS50240">
    <property type="entry name" value="TRYPSIN_DOM"/>
    <property type="match status" value="1"/>
</dbReference>
<dbReference type="STRING" id="31234.E3N945"/>
<dbReference type="InterPro" id="IPR043504">
    <property type="entry name" value="Peptidase_S1_PA_chymotrypsin"/>
</dbReference>
<dbReference type="MEROPS" id="S01.B72"/>
<dbReference type="InterPro" id="IPR001254">
    <property type="entry name" value="Trypsin_dom"/>
</dbReference>
<dbReference type="InterPro" id="IPR005514">
    <property type="entry name" value="DUF316"/>
</dbReference>
<dbReference type="InterPro" id="IPR018114">
    <property type="entry name" value="TRYPSIN_HIS"/>
</dbReference>
<protein>
    <recommendedName>
        <fullName evidence="2">Peptidase S1 domain-containing protein</fullName>
    </recommendedName>
</protein>
<dbReference type="OrthoDB" id="7754674at2759"/>
<dbReference type="GO" id="GO:0004252">
    <property type="term" value="F:serine-type endopeptidase activity"/>
    <property type="evidence" value="ECO:0007669"/>
    <property type="project" value="InterPro"/>
</dbReference>
<evidence type="ECO:0000313" key="3">
    <source>
        <dbReference type="EMBL" id="EFO90125.1"/>
    </source>
</evidence>
<dbReference type="CTD" id="9802369"/>
<sequence>MKWIVVIVHLIALFESKKLTIEENEQRLKECGLTTTNKIFRGAKTTVDQAPWALFVGSSVSSCSGTLISPRHVLSATHCIANHSDTEWTKSRINFEFDRELCTEDENYIVTEVKASKVYVMNRNYTEIGRAKFIFLLKFCRRITDKEAFQIQYPDDFMIIELAEDVEYTTNVQPACIADDIEDNPPETIARFFGYGDDPPPGVVKTPENSKKGTDRPLLTQEIRILPVNVEGTLNRMDPRLFKARSQSMKSVACPGDSGGGAIRVINGRNTVIGVTSQSTCVSLNREENGHEIYGAVGFYSEEICELTGVCNLDSDENSSHSRFEIFDLITLTLITFWFVLQ</sequence>
<dbReference type="AlphaFoldDB" id="E3N945"/>
<dbReference type="InterPro" id="IPR001314">
    <property type="entry name" value="Peptidase_S1A"/>
</dbReference>
<dbReference type="Proteomes" id="UP000008281">
    <property type="component" value="Unassembled WGS sequence"/>
</dbReference>
<proteinExistence type="predicted"/>
<dbReference type="Gene3D" id="2.40.10.10">
    <property type="entry name" value="Trypsin-like serine proteases"/>
    <property type="match status" value="1"/>
</dbReference>
<dbReference type="PANTHER" id="PTHR22596">
    <property type="entry name" value="TRYPSIN-LIKE PROTEASE PROTEIN 6"/>
    <property type="match status" value="1"/>
</dbReference>
<dbReference type="InParanoid" id="E3N945"/>
<dbReference type="SUPFAM" id="SSF50494">
    <property type="entry name" value="Trypsin-like serine proteases"/>
    <property type="match status" value="1"/>
</dbReference>
<organism evidence="4">
    <name type="scientific">Caenorhabditis remanei</name>
    <name type="common">Caenorhabditis vulgaris</name>
    <dbReference type="NCBI Taxonomy" id="31234"/>
    <lineage>
        <taxon>Eukaryota</taxon>
        <taxon>Metazoa</taxon>
        <taxon>Ecdysozoa</taxon>
        <taxon>Nematoda</taxon>
        <taxon>Chromadorea</taxon>
        <taxon>Rhabditida</taxon>
        <taxon>Rhabditina</taxon>
        <taxon>Rhabditomorpha</taxon>
        <taxon>Rhabditoidea</taxon>
        <taxon>Rhabditidae</taxon>
        <taxon>Peloderinae</taxon>
        <taxon>Caenorhabditis</taxon>
    </lineage>
</organism>
<feature type="domain" description="Peptidase S1" evidence="2">
    <location>
        <begin position="39"/>
        <end position="309"/>
    </location>
</feature>
<keyword evidence="4" id="KW-1185">Reference proteome</keyword>
<evidence type="ECO:0000256" key="1">
    <source>
        <dbReference type="SAM" id="SignalP"/>
    </source>
</evidence>
<dbReference type="PANTHER" id="PTHR22596:SF16">
    <property type="entry name" value="PEPTIDASE S1 DOMAIN-CONTAINING PROTEIN"/>
    <property type="match status" value="1"/>
</dbReference>